<reference evidence="2" key="1">
    <citation type="journal article" date="2016" name="Nat. Genet.">
        <title>A high-quality carrot genome assembly provides new insights into carotenoid accumulation and asterid genome evolution.</title>
        <authorList>
            <person name="Iorizzo M."/>
            <person name="Ellison S."/>
            <person name="Senalik D."/>
            <person name="Zeng P."/>
            <person name="Satapoomin P."/>
            <person name="Huang J."/>
            <person name="Bowman M."/>
            <person name="Iovene M."/>
            <person name="Sanseverino W."/>
            <person name="Cavagnaro P."/>
            <person name="Yildiz M."/>
            <person name="Macko-Podgorni A."/>
            <person name="Moranska E."/>
            <person name="Grzebelus E."/>
            <person name="Grzebelus D."/>
            <person name="Ashrafi H."/>
            <person name="Zheng Z."/>
            <person name="Cheng S."/>
            <person name="Spooner D."/>
            <person name="Van Deynze A."/>
            <person name="Simon P."/>
        </authorList>
    </citation>
    <scope>NUCLEOTIDE SEQUENCE</scope>
    <source>
        <tissue evidence="2">Leaf</tissue>
    </source>
</reference>
<evidence type="ECO:0000313" key="3">
    <source>
        <dbReference type="Proteomes" id="UP000077755"/>
    </source>
</evidence>
<sequence length="299" mass="33768">MRIISPDAGCGSVEKLVPKTSFFNEFIDSAKIYGYCNGLVCLILDMDRLGLWNPSSNEFKILPRTGNPFHGGVFYGMGNYDSHIDDYKLVRAAASRFKDDGELVYIDSPIKFEVFTGRSNSWRRIEDIGTTQCYLQKQAVHLCGSLYWLKQITTLDDAYVLSQCLVILCFDLADEKVREVRLPNEEFLILAWSRLGVLGGRLCVCSYEETDVKIRMIDFNEKASWSKVISVIKPTGSSFAIPICISRKWEVITLADGRDLVIYDSHGNSYRKIAVGDGQNLYNAAFYVESLVRLGPRLS</sequence>
<dbReference type="InterPro" id="IPR017451">
    <property type="entry name" value="F-box-assoc_interact_dom"/>
</dbReference>
<dbReference type="AlphaFoldDB" id="A0AAF0XXQ8"/>
<evidence type="ECO:0000313" key="2">
    <source>
        <dbReference type="EMBL" id="WOH16243.1"/>
    </source>
</evidence>
<evidence type="ECO:0000259" key="1">
    <source>
        <dbReference type="Pfam" id="PF07734"/>
    </source>
</evidence>
<protein>
    <recommendedName>
        <fullName evidence="1">F-box associated beta-propeller type 1 domain-containing protein</fullName>
    </recommendedName>
</protein>
<dbReference type="InterPro" id="IPR050796">
    <property type="entry name" value="SCF_F-box_component"/>
</dbReference>
<reference evidence="2" key="2">
    <citation type="submission" date="2022-03" db="EMBL/GenBank/DDBJ databases">
        <title>Draft title - Genomic analysis of global carrot germplasm unveils the trajectory of domestication and the origin of high carotenoid orange carrot.</title>
        <authorList>
            <person name="Iorizzo M."/>
            <person name="Ellison S."/>
            <person name="Senalik D."/>
            <person name="Macko-Podgorni A."/>
            <person name="Grzebelus D."/>
            <person name="Bostan H."/>
            <person name="Rolling W."/>
            <person name="Curaba J."/>
            <person name="Simon P."/>
        </authorList>
    </citation>
    <scope>NUCLEOTIDE SEQUENCE</scope>
    <source>
        <tissue evidence="2">Leaf</tissue>
    </source>
</reference>
<proteinExistence type="predicted"/>
<dbReference type="EMBL" id="CP093351">
    <property type="protein sequence ID" value="WOH16243.1"/>
    <property type="molecule type" value="Genomic_DNA"/>
</dbReference>
<dbReference type="InterPro" id="IPR006527">
    <property type="entry name" value="F-box-assoc_dom_typ1"/>
</dbReference>
<organism evidence="2 3">
    <name type="scientific">Daucus carota subsp. sativus</name>
    <name type="common">Carrot</name>
    <dbReference type="NCBI Taxonomy" id="79200"/>
    <lineage>
        <taxon>Eukaryota</taxon>
        <taxon>Viridiplantae</taxon>
        <taxon>Streptophyta</taxon>
        <taxon>Embryophyta</taxon>
        <taxon>Tracheophyta</taxon>
        <taxon>Spermatophyta</taxon>
        <taxon>Magnoliopsida</taxon>
        <taxon>eudicotyledons</taxon>
        <taxon>Gunneridae</taxon>
        <taxon>Pentapetalae</taxon>
        <taxon>asterids</taxon>
        <taxon>campanulids</taxon>
        <taxon>Apiales</taxon>
        <taxon>Apiaceae</taxon>
        <taxon>Apioideae</taxon>
        <taxon>Scandiceae</taxon>
        <taxon>Daucinae</taxon>
        <taxon>Daucus</taxon>
        <taxon>Daucus sect. Daucus</taxon>
    </lineage>
</organism>
<dbReference type="PANTHER" id="PTHR31672">
    <property type="entry name" value="BNACNNG10540D PROTEIN"/>
    <property type="match status" value="1"/>
</dbReference>
<dbReference type="PANTHER" id="PTHR31672:SF13">
    <property type="entry name" value="F-BOX PROTEIN CPR30-LIKE"/>
    <property type="match status" value="1"/>
</dbReference>
<keyword evidence="3" id="KW-1185">Reference proteome</keyword>
<dbReference type="NCBIfam" id="TIGR01640">
    <property type="entry name" value="F_box_assoc_1"/>
    <property type="match status" value="1"/>
</dbReference>
<dbReference type="Pfam" id="PF07734">
    <property type="entry name" value="FBA_1"/>
    <property type="match status" value="1"/>
</dbReference>
<gene>
    <name evidence="2" type="ORF">DCAR_0935793</name>
</gene>
<feature type="domain" description="F-box associated beta-propeller type 1" evidence="1">
    <location>
        <begin position="33"/>
        <end position="293"/>
    </location>
</feature>
<dbReference type="Proteomes" id="UP000077755">
    <property type="component" value="Chromosome 9"/>
</dbReference>
<accession>A0AAF0XXQ8</accession>
<name>A0AAF0XXQ8_DAUCS</name>